<dbReference type="InterPro" id="IPR029033">
    <property type="entry name" value="His_PPase_superfam"/>
</dbReference>
<dbReference type="SMART" id="SM00855">
    <property type="entry name" value="PGAM"/>
    <property type="match status" value="1"/>
</dbReference>
<dbReference type="InterPro" id="IPR013078">
    <property type="entry name" value="His_Pase_superF_clade-1"/>
</dbReference>
<dbReference type="Pfam" id="PF00300">
    <property type="entry name" value="His_Phos_1"/>
    <property type="match status" value="1"/>
</dbReference>
<dbReference type="GO" id="GO:0016791">
    <property type="term" value="F:phosphatase activity"/>
    <property type="evidence" value="ECO:0007669"/>
    <property type="project" value="TreeGrafter"/>
</dbReference>
<dbReference type="Gene3D" id="3.40.50.1240">
    <property type="entry name" value="Phosphoglycerate mutase-like"/>
    <property type="match status" value="1"/>
</dbReference>
<feature type="active site" description="Proton donor/acceptor" evidence="3">
    <location>
        <position position="99"/>
    </location>
</feature>
<dbReference type="SUPFAM" id="SSF53254">
    <property type="entry name" value="Phosphoglycerate mutase-like"/>
    <property type="match status" value="1"/>
</dbReference>
<dbReference type="PROSITE" id="PS00175">
    <property type="entry name" value="PG_MUTASE"/>
    <property type="match status" value="1"/>
</dbReference>
<reference evidence="5" key="2">
    <citation type="journal article" date="2021" name="Microbiome">
        <title>Successional dynamics and alternative stable states in a saline activated sludge microbial community over 9 years.</title>
        <authorList>
            <person name="Wang Y."/>
            <person name="Ye J."/>
            <person name="Ju F."/>
            <person name="Liu L."/>
            <person name="Boyd J.A."/>
            <person name="Deng Y."/>
            <person name="Parks D.H."/>
            <person name="Jiang X."/>
            <person name="Yin X."/>
            <person name="Woodcroft B.J."/>
            <person name="Tyson G.W."/>
            <person name="Hugenholtz P."/>
            <person name="Polz M.F."/>
            <person name="Zhang T."/>
        </authorList>
    </citation>
    <scope>NUCLEOTIDE SEQUENCE</scope>
    <source>
        <strain evidence="5">HKST-UBA11</strain>
    </source>
</reference>
<feature type="binding site" evidence="4">
    <location>
        <position position="73"/>
    </location>
    <ligand>
        <name>substrate</name>
    </ligand>
</feature>
<dbReference type="EMBL" id="JAGQLH010000061">
    <property type="protein sequence ID" value="MCA9385958.1"/>
    <property type="molecule type" value="Genomic_DNA"/>
</dbReference>
<comment type="caution">
    <text evidence="5">The sequence shown here is derived from an EMBL/GenBank/DDBJ whole genome shotgun (WGS) entry which is preliminary data.</text>
</comment>
<evidence type="ECO:0000256" key="3">
    <source>
        <dbReference type="PIRSR" id="PIRSR613078-1"/>
    </source>
</evidence>
<accession>A0A955L8C6</accession>
<evidence type="ECO:0000256" key="2">
    <source>
        <dbReference type="ARBA" id="ARBA00023235"/>
    </source>
</evidence>
<name>A0A955L8C6_9BACT</name>
<protein>
    <submittedName>
        <fullName evidence="5">Histidine phosphatase family protein</fullName>
    </submittedName>
</protein>
<dbReference type="Proteomes" id="UP000754563">
    <property type="component" value="Unassembled WGS sequence"/>
</dbReference>
<dbReference type="CDD" id="cd07067">
    <property type="entry name" value="HP_PGM_like"/>
    <property type="match status" value="1"/>
</dbReference>
<dbReference type="PANTHER" id="PTHR48100:SF1">
    <property type="entry name" value="HISTIDINE PHOSPHATASE FAMILY PROTEIN-RELATED"/>
    <property type="match status" value="1"/>
</dbReference>
<keyword evidence="1" id="KW-0324">Glycolysis</keyword>
<dbReference type="GO" id="GO:0005737">
    <property type="term" value="C:cytoplasm"/>
    <property type="evidence" value="ECO:0007669"/>
    <property type="project" value="TreeGrafter"/>
</dbReference>
<dbReference type="AlphaFoldDB" id="A0A955L8C6"/>
<gene>
    <name evidence="5" type="ORF">KC717_04910</name>
</gene>
<evidence type="ECO:0000256" key="4">
    <source>
        <dbReference type="PIRSR" id="PIRSR613078-2"/>
    </source>
</evidence>
<feature type="binding site" evidence="4">
    <location>
        <begin position="23"/>
        <end position="30"/>
    </location>
    <ligand>
        <name>substrate</name>
    </ligand>
</feature>
<evidence type="ECO:0000313" key="6">
    <source>
        <dbReference type="Proteomes" id="UP000754563"/>
    </source>
</evidence>
<feature type="active site" description="Tele-phosphohistidine intermediate" evidence="3">
    <location>
        <position position="24"/>
    </location>
</feature>
<evidence type="ECO:0000256" key="1">
    <source>
        <dbReference type="ARBA" id="ARBA00023152"/>
    </source>
</evidence>
<dbReference type="InterPro" id="IPR001345">
    <property type="entry name" value="PG/BPGM_mutase_AS"/>
</dbReference>
<evidence type="ECO:0000313" key="5">
    <source>
        <dbReference type="EMBL" id="MCA9385958.1"/>
    </source>
</evidence>
<dbReference type="InterPro" id="IPR050275">
    <property type="entry name" value="PGM_Phosphatase"/>
</dbReference>
<proteinExistence type="predicted"/>
<reference evidence="5" key="1">
    <citation type="submission" date="2020-04" db="EMBL/GenBank/DDBJ databases">
        <authorList>
            <person name="Zhang T."/>
        </authorList>
    </citation>
    <scope>NUCLEOTIDE SEQUENCE</scope>
    <source>
        <strain evidence="5">HKST-UBA11</strain>
    </source>
</reference>
<keyword evidence="2" id="KW-0413">Isomerase</keyword>
<sequence>MDILKLYAEYKKVPLKGKIYVVRHGQTEWNVEGRMQGWLDSSLTEVGRQQAENAGVFLKDKNIDQIFASPLGRTQQTAKIIQAAINPDVPIILADSIKEGDVGDFAGKLTKDLTEFFTARRESIARFMFEPMPGGGESFYDIYLRVAKELPKLVLNQKTNLIVTHEGASKSIRSILTGESYETYCEKGKSAKNNNVFEIDLESRQEIVYEL</sequence>
<organism evidence="5 6">
    <name type="scientific">Candidatus Dojkabacteria bacterium</name>
    <dbReference type="NCBI Taxonomy" id="2099670"/>
    <lineage>
        <taxon>Bacteria</taxon>
        <taxon>Candidatus Dojkabacteria</taxon>
    </lineage>
</organism>
<dbReference type="PANTHER" id="PTHR48100">
    <property type="entry name" value="BROAD-SPECIFICITY PHOSPHATASE YOR283W-RELATED"/>
    <property type="match status" value="1"/>
</dbReference>